<dbReference type="EMBL" id="FUWH01000004">
    <property type="protein sequence ID" value="SJZ74135.1"/>
    <property type="molecule type" value="Genomic_DNA"/>
</dbReference>
<feature type="domain" description="Glycosyltransferase subfamily 4-like N-terminal" evidence="2">
    <location>
        <begin position="5"/>
        <end position="182"/>
    </location>
</feature>
<organism evidence="3 4">
    <name type="scientific">Sediminibacterium ginsengisoli</name>
    <dbReference type="NCBI Taxonomy" id="413434"/>
    <lineage>
        <taxon>Bacteria</taxon>
        <taxon>Pseudomonadati</taxon>
        <taxon>Bacteroidota</taxon>
        <taxon>Chitinophagia</taxon>
        <taxon>Chitinophagales</taxon>
        <taxon>Chitinophagaceae</taxon>
        <taxon>Sediminibacterium</taxon>
    </lineage>
</organism>
<dbReference type="Proteomes" id="UP000190888">
    <property type="component" value="Unassembled WGS sequence"/>
</dbReference>
<dbReference type="SUPFAM" id="SSF53756">
    <property type="entry name" value="UDP-Glycosyltransferase/glycogen phosphorylase"/>
    <property type="match status" value="1"/>
</dbReference>
<evidence type="ECO:0000313" key="3">
    <source>
        <dbReference type="EMBL" id="SJZ74135.1"/>
    </source>
</evidence>
<dbReference type="Pfam" id="PF00534">
    <property type="entry name" value="Glycos_transf_1"/>
    <property type="match status" value="1"/>
</dbReference>
<name>A0A1T4N571_9BACT</name>
<dbReference type="InterPro" id="IPR001296">
    <property type="entry name" value="Glyco_trans_1"/>
</dbReference>
<sequence length="399" mass="44552">MPGSTRSYEMAKRLVKMGHEVTIITSQTNAGKEGATIKTNEDGICVYWLAVPYSNSMSYNRRIMAFIKFAYESYKTAITIPADLIFASSTPLTIALPGVYAARKLKVPFVFEVRDLWPDLPIAVGAIRNGVLKKLAYRLEKFAYVNSDAIVALSDGMKKGIMSTGYPGNKISVIPNASDLERFDPLKPRKRQLREQYGIPKDAIVILYAGTFGVINGVEYLMKLAAEFINDKRIFFLTVGGGQQFEFVKNVAVTNGTLGRNVLMFEKVSKIEVSAFFECAEMAISTVIPLPELEANCANKFFDALAAGCCMVINHKGWQAELLESSGAGFSLSFDITTAKKELQEWLNEPRKIFQAGKIARDIAEKMFDRNILAQQLEAELIKVYEQKKDKLNQHHIHL</sequence>
<dbReference type="Pfam" id="PF13439">
    <property type="entry name" value="Glyco_transf_4"/>
    <property type="match status" value="1"/>
</dbReference>
<dbReference type="RefSeq" id="WP_217698802.1">
    <property type="nucleotide sequence ID" value="NZ_FUWH01000004.1"/>
</dbReference>
<proteinExistence type="predicted"/>
<dbReference type="InterPro" id="IPR028098">
    <property type="entry name" value="Glyco_trans_4-like_N"/>
</dbReference>
<reference evidence="3 4" key="1">
    <citation type="submission" date="2017-02" db="EMBL/GenBank/DDBJ databases">
        <authorList>
            <person name="Peterson S.W."/>
        </authorList>
    </citation>
    <scope>NUCLEOTIDE SEQUENCE [LARGE SCALE GENOMIC DNA]</scope>
    <source>
        <strain evidence="3 4">DSM 22335</strain>
    </source>
</reference>
<dbReference type="AlphaFoldDB" id="A0A1T4N571"/>
<dbReference type="InterPro" id="IPR050194">
    <property type="entry name" value="Glycosyltransferase_grp1"/>
</dbReference>
<keyword evidence="4" id="KW-1185">Reference proteome</keyword>
<protein>
    <submittedName>
        <fullName evidence="3">Glycosyltransferase involved in cell wall bisynthesis</fullName>
    </submittedName>
</protein>
<feature type="domain" description="Glycosyl transferase family 1" evidence="1">
    <location>
        <begin position="191"/>
        <end position="354"/>
    </location>
</feature>
<dbReference type="GO" id="GO:0016758">
    <property type="term" value="F:hexosyltransferase activity"/>
    <property type="evidence" value="ECO:0007669"/>
    <property type="project" value="TreeGrafter"/>
</dbReference>
<accession>A0A1T4N571</accession>
<gene>
    <name evidence="3" type="ORF">SAMN04488132_10487</name>
</gene>
<dbReference type="PANTHER" id="PTHR45947:SF3">
    <property type="entry name" value="SULFOQUINOVOSYL TRANSFERASE SQD2"/>
    <property type="match status" value="1"/>
</dbReference>
<evidence type="ECO:0000313" key="4">
    <source>
        <dbReference type="Proteomes" id="UP000190888"/>
    </source>
</evidence>
<dbReference type="PANTHER" id="PTHR45947">
    <property type="entry name" value="SULFOQUINOVOSYL TRANSFERASE SQD2"/>
    <property type="match status" value="1"/>
</dbReference>
<keyword evidence="3" id="KW-0808">Transferase</keyword>
<evidence type="ECO:0000259" key="1">
    <source>
        <dbReference type="Pfam" id="PF00534"/>
    </source>
</evidence>
<dbReference type="Gene3D" id="3.40.50.2000">
    <property type="entry name" value="Glycogen Phosphorylase B"/>
    <property type="match status" value="2"/>
</dbReference>
<dbReference type="STRING" id="413434.SAMN04488132_10487"/>
<evidence type="ECO:0000259" key="2">
    <source>
        <dbReference type="Pfam" id="PF13439"/>
    </source>
</evidence>
<dbReference type="CDD" id="cd03794">
    <property type="entry name" value="GT4_WbuB-like"/>
    <property type="match status" value="1"/>
</dbReference>